<accession>A0A841DFP3</accession>
<dbReference type="Gene3D" id="6.10.30.10">
    <property type="match status" value="1"/>
</dbReference>
<evidence type="ECO:0000259" key="2">
    <source>
        <dbReference type="Pfam" id="PF12172"/>
    </source>
</evidence>
<proteinExistence type="predicted"/>
<dbReference type="Proteomes" id="UP000558997">
    <property type="component" value="Unassembled WGS sequence"/>
</dbReference>
<evidence type="ECO:0000313" key="4">
    <source>
        <dbReference type="Proteomes" id="UP000558997"/>
    </source>
</evidence>
<evidence type="ECO:0000259" key="1">
    <source>
        <dbReference type="Pfam" id="PF01796"/>
    </source>
</evidence>
<feature type="domain" description="ChsH2 C-terminal OB-fold" evidence="1">
    <location>
        <begin position="46"/>
        <end position="100"/>
    </location>
</feature>
<comment type="caution">
    <text evidence="3">The sequence shown here is derived from an EMBL/GenBank/DDBJ whole genome shotgun (WGS) entry which is preliminary data.</text>
</comment>
<organism evidence="3 4">
    <name type="scientific">Kribbella solani</name>
    <dbReference type="NCBI Taxonomy" id="236067"/>
    <lineage>
        <taxon>Bacteria</taxon>
        <taxon>Bacillati</taxon>
        <taxon>Actinomycetota</taxon>
        <taxon>Actinomycetes</taxon>
        <taxon>Propionibacteriales</taxon>
        <taxon>Kribbellaceae</taxon>
        <taxon>Kribbella</taxon>
    </lineage>
</organism>
<dbReference type="SUPFAM" id="SSF50249">
    <property type="entry name" value="Nucleic acid-binding proteins"/>
    <property type="match status" value="1"/>
</dbReference>
<feature type="domain" description="ChsH2 rubredoxin-like zinc ribbon" evidence="2">
    <location>
        <begin position="10"/>
        <end position="42"/>
    </location>
</feature>
<keyword evidence="4" id="KW-1185">Reference proteome</keyword>
<dbReference type="InterPro" id="IPR012340">
    <property type="entry name" value="NA-bd_OB-fold"/>
</dbReference>
<dbReference type="InterPro" id="IPR022002">
    <property type="entry name" value="ChsH2_Znr"/>
</dbReference>
<dbReference type="InterPro" id="IPR002878">
    <property type="entry name" value="ChsH2_C"/>
</dbReference>
<dbReference type="Pfam" id="PF01796">
    <property type="entry name" value="OB_ChsH2_C"/>
    <property type="match status" value="1"/>
</dbReference>
<dbReference type="PANTHER" id="PTHR34075:SF5">
    <property type="entry name" value="BLR3430 PROTEIN"/>
    <property type="match status" value="1"/>
</dbReference>
<dbReference type="RefSeq" id="WP_184831225.1">
    <property type="nucleotide sequence ID" value="NZ_BAAAVN010000014.1"/>
</dbReference>
<dbReference type="Pfam" id="PF12172">
    <property type="entry name" value="zf-ChsH2"/>
    <property type="match status" value="1"/>
</dbReference>
<evidence type="ECO:0000313" key="3">
    <source>
        <dbReference type="EMBL" id="MBB5977332.1"/>
    </source>
</evidence>
<dbReference type="PANTHER" id="PTHR34075">
    <property type="entry name" value="BLR3430 PROTEIN"/>
    <property type="match status" value="1"/>
</dbReference>
<gene>
    <name evidence="3" type="ORF">HDA44_000673</name>
</gene>
<reference evidence="3 4" key="1">
    <citation type="submission" date="2020-08" db="EMBL/GenBank/DDBJ databases">
        <title>Sequencing the genomes of 1000 actinobacteria strains.</title>
        <authorList>
            <person name="Klenk H.-P."/>
        </authorList>
    </citation>
    <scope>NUCLEOTIDE SEQUENCE [LARGE SCALE GENOMIC DNA]</scope>
    <source>
        <strain evidence="3 4">DSM 17294</strain>
    </source>
</reference>
<name>A0A841DFP3_9ACTN</name>
<protein>
    <submittedName>
        <fullName evidence="3">Putative OB-fold protein</fullName>
    </submittedName>
</protein>
<dbReference type="AlphaFoldDB" id="A0A841DFP3"/>
<sequence>MTEPYATYTELLQDGRIAYQRCVSCRNAVFYPRVLCPHCGAVELEWEHSAGRGVVYSTTAIPERDGTSYAVCLVDLDEGFRMLSTVIGVPATELRIGERVVGRVDPEESRVVFEREGAGDA</sequence>
<dbReference type="InterPro" id="IPR052513">
    <property type="entry name" value="Thioester_dehydratase-like"/>
</dbReference>
<dbReference type="EMBL" id="JACHNF010000001">
    <property type="protein sequence ID" value="MBB5977332.1"/>
    <property type="molecule type" value="Genomic_DNA"/>
</dbReference>